<protein>
    <submittedName>
        <fullName evidence="2">Prepilin-type cleavage/methylation domain-containing protein</fullName>
    </submittedName>
</protein>
<evidence type="ECO:0000313" key="2">
    <source>
        <dbReference type="EMBL" id="MBK9795557.1"/>
    </source>
</evidence>
<organism evidence="2 3">
    <name type="scientific">Candidatus Geothrix skivensis</name>
    <dbReference type="NCBI Taxonomy" id="2954439"/>
    <lineage>
        <taxon>Bacteria</taxon>
        <taxon>Pseudomonadati</taxon>
        <taxon>Acidobacteriota</taxon>
        <taxon>Holophagae</taxon>
        <taxon>Holophagales</taxon>
        <taxon>Holophagaceae</taxon>
        <taxon>Geothrix</taxon>
    </lineage>
</organism>
<evidence type="ECO:0000256" key="1">
    <source>
        <dbReference type="SAM" id="Phobius"/>
    </source>
</evidence>
<dbReference type="AlphaFoldDB" id="A0A9D7XH05"/>
<reference evidence="2" key="1">
    <citation type="submission" date="2020-10" db="EMBL/GenBank/DDBJ databases">
        <title>Connecting structure to function with the recovery of over 1000 high-quality activated sludge metagenome-assembled genomes encoding full-length rRNA genes using long-read sequencing.</title>
        <authorList>
            <person name="Singleton C.M."/>
            <person name="Petriglieri F."/>
            <person name="Kristensen J.M."/>
            <person name="Kirkegaard R.H."/>
            <person name="Michaelsen T.Y."/>
            <person name="Andersen M.H."/>
            <person name="Karst S.M."/>
            <person name="Dueholm M.S."/>
            <person name="Nielsen P.H."/>
            <person name="Albertsen M."/>
        </authorList>
    </citation>
    <scope>NUCLEOTIDE SEQUENCE</scope>
    <source>
        <strain evidence="2">Skiv_18-Q3-R9-52_MAXAC.067</strain>
    </source>
</reference>
<comment type="caution">
    <text evidence="2">The sequence shown here is derived from an EMBL/GenBank/DDBJ whole genome shotgun (WGS) entry which is preliminary data.</text>
</comment>
<keyword evidence="1" id="KW-0812">Transmembrane</keyword>
<feature type="transmembrane region" description="Helical" evidence="1">
    <location>
        <begin position="22"/>
        <end position="42"/>
    </location>
</feature>
<dbReference type="Proteomes" id="UP000886657">
    <property type="component" value="Unassembled WGS sequence"/>
</dbReference>
<evidence type="ECO:0000313" key="3">
    <source>
        <dbReference type="Proteomes" id="UP000886657"/>
    </source>
</evidence>
<accession>A0A9D7XH05</accession>
<keyword evidence="1" id="KW-0472">Membrane</keyword>
<dbReference type="EMBL" id="JADKIO010000005">
    <property type="protein sequence ID" value="MBK9795557.1"/>
    <property type="molecule type" value="Genomic_DNA"/>
</dbReference>
<proteinExistence type="predicted"/>
<sequence>MRNAVQLAGQRRSQVGFSMVEMLMTAFIMAVGILGLTALQVMSLKASRGSRSLSTAVLVGEDVMDRAEMEGRLSWLNITDTNRAAPTLADIPTLKYVTIVAGTPLVETFNSKGGIPKPASTDLAEQVPFFTVTTSRRPFAAAATGRMSDITVQVQFSDVVDQTNTPVVRTITLSRRIAHG</sequence>
<name>A0A9D7XH05_9BACT</name>
<keyword evidence="1" id="KW-1133">Transmembrane helix</keyword>
<gene>
    <name evidence="2" type="ORF">IPP58_03515</name>
</gene>